<evidence type="ECO:0000313" key="1">
    <source>
        <dbReference type="EMBL" id="SDE18042.1"/>
    </source>
</evidence>
<accession>A0A1G7ATK1</accession>
<gene>
    <name evidence="1" type="ORF">SAMN05421872_11666</name>
</gene>
<organism evidence="1 2">
    <name type="scientific">Nocardioides lianchengensis</name>
    <dbReference type="NCBI Taxonomy" id="1045774"/>
    <lineage>
        <taxon>Bacteria</taxon>
        <taxon>Bacillati</taxon>
        <taxon>Actinomycetota</taxon>
        <taxon>Actinomycetes</taxon>
        <taxon>Propionibacteriales</taxon>
        <taxon>Nocardioidaceae</taxon>
        <taxon>Nocardioides</taxon>
    </lineage>
</organism>
<evidence type="ECO:0000313" key="2">
    <source>
        <dbReference type="Proteomes" id="UP000199034"/>
    </source>
</evidence>
<reference evidence="2" key="1">
    <citation type="submission" date="2016-10" db="EMBL/GenBank/DDBJ databases">
        <authorList>
            <person name="Varghese N."/>
            <person name="Submissions S."/>
        </authorList>
    </citation>
    <scope>NUCLEOTIDE SEQUENCE [LARGE SCALE GENOMIC DNA]</scope>
    <source>
        <strain evidence="2">CGMCC 4.6858</strain>
    </source>
</reference>
<dbReference type="AlphaFoldDB" id="A0A1G7ATK1"/>
<dbReference type="RefSeq" id="WP_090860695.1">
    <property type="nucleotide sequence ID" value="NZ_FMZM01000016.1"/>
</dbReference>
<sequence length="104" mass="11097">MDDPYDVPTDLWVSSGLELAVCLLAALAALAVLRRGPVAPLAALGALLAGGSAAFVLFSYRSTSEWTWSDRFYQLTMYGRAAGFALLALALVVGLLRSRRPGEH</sequence>
<protein>
    <submittedName>
        <fullName evidence="1">Uncharacterized protein</fullName>
    </submittedName>
</protein>
<dbReference type="EMBL" id="FMZM01000016">
    <property type="protein sequence ID" value="SDE18042.1"/>
    <property type="molecule type" value="Genomic_DNA"/>
</dbReference>
<keyword evidence="2" id="KW-1185">Reference proteome</keyword>
<dbReference type="STRING" id="1045774.SAMN05421872_11666"/>
<proteinExistence type="predicted"/>
<dbReference type="Proteomes" id="UP000199034">
    <property type="component" value="Unassembled WGS sequence"/>
</dbReference>
<name>A0A1G7ATK1_9ACTN</name>